<evidence type="ECO:0000256" key="3">
    <source>
        <dbReference type="ARBA" id="ARBA00023004"/>
    </source>
</evidence>
<evidence type="ECO:0000313" key="6">
    <source>
        <dbReference type="EMBL" id="TGY44051.1"/>
    </source>
</evidence>
<dbReference type="PANTHER" id="PTHR42988">
    <property type="entry name" value="PHOSPHOHYDROLASE"/>
    <property type="match status" value="1"/>
</dbReference>
<dbReference type="Pfam" id="PF00149">
    <property type="entry name" value="Metallophos"/>
    <property type="match status" value="1"/>
</dbReference>
<keyword evidence="1" id="KW-0479">Metal-binding</keyword>
<comment type="similarity">
    <text evidence="4">Belongs to the cyclic nucleotide phosphodiesterase class-III family.</text>
</comment>
<dbReference type="OrthoDB" id="5505563at2"/>
<dbReference type="PANTHER" id="PTHR42988:SF2">
    <property type="entry name" value="CYCLIC NUCLEOTIDE PHOSPHODIESTERASE CBUA0032-RELATED"/>
    <property type="match status" value="1"/>
</dbReference>
<sequence length="282" mass="33255">MKRRLVMRLVLLGDFHYSALEEKDKSKDIEIFNTRDNYYEKVISEFLTTEGDYHISLGDITNFGEKEELKYVFKSMKKDNVNFIYVIGNHDSYNSSKKEILREVNQKRYFSILEEGIKLIFIDSTLESNRECWAGSIDEDQLKWLENEIISSKEETILIFSHHPAYNTTALSTKENLYIKEIDELNRILELHKGRGVFFCGHNHLNSIIKRENWLFVQTGAILDINAFRVVDINEDNIDIHYKEIEDVNNISKFIGENMNYFMIKEDARGREEDRVLLVSNL</sequence>
<dbReference type="SUPFAM" id="SSF56300">
    <property type="entry name" value="Metallo-dependent phosphatases"/>
    <property type="match status" value="1"/>
</dbReference>
<comment type="caution">
    <text evidence="6">The sequence shown here is derived from an EMBL/GenBank/DDBJ whole genome shotgun (WGS) entry which is preliminary data.</text>
</comment>
<evidence type="ECO:0000256" key="4">
    <source>
        <dbReference type="ARBA" id="ARBA00025742"/>
    </source>
</evidence>
<evidence type="ECO:0000259" key="5">
    <source>
        <dbReference type="Pfam" id="PF00149"/>
    </source>
</evidence>
<evidence type="ECO:0000256" key="2">
    <source>
        <dbReference type="ARBA" id="ARBA00022801"/>
    </source>
</evidence>
<organism evidence="6 7">
    <name type="scientific">Clostridium sartagoforme</name>
    <dbReference type="NCBI Taxonomy" id="84031"/>
    <lineage>
        <taxon>Bacteria</taxon>
        <taxon>Bacillati</taxon>
        <taxon>Bacillota</taxon>
        <taxon>Clostridia</taxon>
        <taxon>Eubacteriales</taxon>
        <taxon>Clostridiaceae</taxon>
        <taxon>Clostridium</taxon>
    </lineage>
</organism>
<feature type="domain" description="Calcineurin-like phosphoesterase" evidence="5">
    <location>
        <begin position="7"/>
        <end position="204"/>
    </location>
</feature>
<dbReference type="EMBL" id="SRYR01000001">
    <property type="protein sequence ID" value="TGY44051.1"/>
    <property type="molecule type" value="Genomic_DNA"/>
</dbReference>
<dbReference type="InterPro" id="IPR004843">
    <property type="entry name" value="Calcineurin-like_PHP"/>
</dbReference>
<dbReference type="InterPro" id="IPR029052">
    <property type="entry name" value="Metallo-depent_PP-like"/>
</dbReference>
<keyword evidence="7" id="KW-1185">Reference proteome</keyword>
<dbReference type="GO" id="GO:0016787">
    <property type="term" value="F:hydrolase activity"/>
    <property type="evidence" value="ECO:0007669"/>
    <property type="project" value="UniProtKB-KW"/>
</dbReference>
<protein>
    <recommendedName>
        <fullName evidence="5">Calcineurin-like phosphoesterase domain-containing protein</fullName>
    </recommendedName>
</protein>
<evidence type="ECO:0000256" key="1">
    <source>
        <dbReference type="ARBA" id="ARBA00022723"/>
    </source>
</evidence>
<keyword evidence="2" id="KW-0378">Hydrolase</keyword>
<reference evidence="6 7" key="1">
    <citation type="submission" date="2019-04" db="EMBL/GenBank/DDBJ databases">
        <title>Microbes associate with the intestines of laboratory mice.</title>
        <authorList>
            <person name="Navarre W."/>
            <person name="Wong E."/>
            <person name="Huang K."/>
            <person name="Tropini C."/>
            <person name="Ng K."/>
            <person name="Yu B."/>
        </authorList>
    </citation>
    <scope>NUCLEOTIDE SEQUENCE [LARGE SCALE GENOMIC DNA]</scope>
    <source>
        <strain evidence="6 7">NM50_B9-20</strain>
    </source>
</reference>
<proteinExistence type="inferred from homology"/>
<keyword evidence="3" id="KW-0408">Iron</keyword>
<accession>A0A4S2DSJ5</accession>
<dbReference type="Proteomes" id="UP000306888">
    <property type="component" value="Unassembled WGS sequence"/>
</dbReference>
<dbReference type="InterPro" id="IPR050884">
    <property type="entry name" value="CNP_phosphodiesterase-III"/>
</dbReference>
<dbReference type="Gene3D" id="3.60.21.10">
    <property type="match status" value="2"/>
</dbReference>
<evidence type="ECO:0000313" key="7">
    <source>
        <dbReference type="Proteomes" id="UP000306888"/>
    </source>
</evidence>
<gene>
    <name evidence="6" type="ORF">E5347_04325</name>
</gene>
<dbReference type="AlphaFoldDB" id="A0A4S2DSJ5"/>
<name>A0A4S2DSJ5_9CLOT</name>
<dbReference type="GO" id="GO:0046872">
    <property type="term" value="F:metal ion binding"/>
    <property type="evidence" value="ECO:0007669"/>
    <property type="project" value="UniProtKB-KW"/>
</dbReference>